<feature type="compositionally biased region" description="Low complexity" evidence="1">
    <location>
        <begin position="83"/>
        <end position="112"/>
    </location>
</feature>
<feature type="compositionally biased region" description="Pro residues" evidence="1">
    <location>
        <begin position="262"/>
        <end position="272"/>
    </location>
</feature>
<name>A0ABT1UZY2_9ACTN</name>
<keyword evidence="2" id="KW-0472">Membrane</keyword>
<evidence type="ECO:0000313" key="4">
    <source>
        <dbReference type="Proteomes" id="UP001204746"/>
    </source>
</evidence>
<feature type="compositionally biased region" description="Basic and acidic residues" evidence="1">
    <location>
        <begin position="1375"/>
        <end position="1384"/>
    </location>
</feature>
<dbReference type="Proteomes" id="UP001204746">
    <property type="component" value="Unassembled WGS sequence"/>
</dbReference>
<dbReference type="RefSeq" id="WP_256651692.1">
    <property type="nucleotide sequence ID" value="NZ_JANIAA010000013.1"/>
</dbReference>
<keyword evidence="2" id="KW-0812">Transmembrane</keyword>
<feature type="compositionally biased region" description="Basic residues" evidence="1">
    <location>
        <begin position="919"/>
        <end position="937"/>
    </location>
</feature>
<gene>
    <name evidence="3" type="ORF">NP777_20875</name>
</gene>
<evidence type="ECO:0000313" key="3">
    <source>
        <dbReference type="EMBL" id="MCQ8190683.1"/>
    </source>
</evidence>
<keyword evidence="4" id="KW-1185">Reference proteome</keyword>
<feature type="region of interest" description="Disordered" evidence="1">
    <location>
        <begin position="886"/>
        <end position="952"/>
    </location>
</feature>
<accession>A0ABT1UZY2</accession>
<feature type="region of interest" description="Disordered" evidence="1">
    <location>
        <begin position="1362"/>
        <end position="1384"/>
    </location>
</feature>
<feature type="transmembrane region" description="Helical" evidence="2">
    <location>
        <begin position="830"/>
        <end position="850"/>
    </location>
</feature>
<evidence type="ECO:0000256" key="1">
    <source>
        <dbReference type="SAM" id="MobiDB-lite"/>
    </source>
</evidence>
<feature type="region of interest" description="Disordered" evidence="1">
    <location>
        <begin position="368"/>
        <end position="391"/>
    </location>
</feature>
<sequence length="1546" mass="168781">MPPPKSLALRPRASKTVPAPAQDRPEARGPGRPQTPLSNAAVTAALSGGRGPAAPPPAATRLRTTGQDTVGNGAVAAARRTETAPAQQPPTAGAERAETAEAAPAASPAAPEGKARPGPGTDPKFATLKKDVRRKKRSVAGSHPPPKAEAGAAQDAARPPKDDEEAQGKTANAEKMNEAKPKDFDKDAFIRAVEKAIAEKAPKNLDEADKFAGSGKADEVRAEVHGKVGEGKADSAEQIATTTAAPPDTSAAVPKKVVPMTPDRPPGTPATPNPANAVPDKLPPSATDLSAGPAQVERQLADAQVTEAQLQKSNEPTFKNALGEKKAAEQHSEAAPGRMRGHERKELNAATAQARRLGAAAMGAMGAQRVRTGQQVGTGKSGAKGRDEEKRAQVTAVLQGVFDTMQKDVEAILNGLDKLVDDRFGRGEKAARDAFTAEHQRKMDEYKDRRYSGVRGKLRWVRDKFAGLPAEADKIFEEARDNYIRRMRQVISDVADTIGAELNRAKRRIAQGRGELQDAVRKLPADLRSIGQQAAAEFADKFDELTQSVDDKGTQLVDTLATKYTDALKSVDDEIAAEKEKNKGLVAKAVDAVKSVINTILELKRLLLSVLAKAASAVMLILKDPIGFLRNLVSAVGAGLRQFLRNIGRHLQQGILSWLLGKTAEAGIELPPKFDVQGVLKMLASLLGLTWQSIRARIVRKVPRMEPAVAAAETAVPLVAEVRKRGVAGMWDDLKTRVGDLRKDLLDKVIAYVTPTIVVAGIMWVISLLNPASAFVRAVKLIIDIVRFIVTQARQIIEFVNTVLDAVIAIARGGSGGVPGLIEQALARSVPVLLGVLAAILGVGGIASRVKGIVQAMSKPVNRAVDWVIDKIVGLVKKLWSKIKLKFGKKKPKPKPKRRPDRRRPGRPRRRNRPDQRRRPGRRRPKRRRDPKKKRPGKRPDKRTEADKKRALDAAVRDATHLLNEESATVKSVRRGLPDIKRRHRLTRIRLKKVTGDKYRVKVAINPEAETPIEDLGDKFPYKIGPAEGNFKIRKHGKVVDQLNPVKNLPMAGRDRRTGFVVNIATIPSQVNPGMAARYLHDAWKSPETKHFGPVSTAVVIGVNTFEHLDQKNDSKVLNKAIDAVKRPVKLIMAVFGFIWTPKWLHNDGHEVPMAEVRKKYRDLKTDREKGIAEQQEKGLRDKGALPYGLFREEVTNSSYTREATAILSHANDQVHILGQDADTGVAVSETTGVLAAYKQILDAMESHPQITIGGYHFKGFNWSPEGDQRPKQLTLLANALDRAIRVVIGKKFPQMLYPTEPNMLIKAWDRHRPDGLFQNARLHALRQIQGGLYGVGGAEGRKLRIRYMEVFGEDLPVAYVPEASTTTSPEPGDEDRGLTREPSDVHLAARGKRRAKGGAEKAIRVAHRMYALLIQSQSYASANTLAREYFYANPGMPSSLQRTLRDTVFVHVENVAMLMADTPRLTARSASIQAELQRLSETIDRLVRDAGGDQRRKQAVQRAHDLVSDIIKAMTAPELHTYWESVGTALDEAMRDAPESGGEQR</sequence>
<dbReference type="EMBL" id="JANIAA010000013">
    <property type="protein sequence ID" value="MCQ8190683.1"/>
    <property type="molecule type" value="Genomic_DNA"/>
</dbReference>
<feature type="region of interest" description="Disordered" evidence="1">
    <location>
        <begin position="1"/>
        <end position="343"/>
    </location>
</feature>
<feature type="compositionally biased region" description="Basic residues" evidence="1">
    <location>
        <begin position="886"/>
        <end position="912"/>
    </location>
</feature>
<feature type="transmembrane region" description="Helical" evidence="2">
    <location>
        <begin position="749"/>
        <end position="769"/>
    </location>
</feature>
<protein>
    <submittedName>
        <fullName evidence="3">Uncharacterized protein</fullName>
    </submittedName>
</protein>
<feature type="compositionally biased region" description="Basic and acidic residues" evidence="1">
    <location>
        <begin position="175"/>
        <end position="235"/>
    </location>
</feature>
<feature type="compositionally biased region" description="Low complexity" evidence="1">
    <location>
        <begin position="240"/>
        <end position="254"/>
    </location>
</feature>
<feature type="compositionally biased region" description="Polar residues" evidence="1">
    <location>
        <begin position="306"/>
        <end position="317"/>
    </location>
</feature>
<evidence type="ECO:0000256" key="2">
    <source>
        <dbReference type="SAM" id="Phobius"/>
    </source>
</evidence>
<feature type="compositionally biased region" description="Basic and acidic residues" evidence="1">
    <location>
        <begin position="322"/>
        <end position="332"/>
    </location>
</feature>
<reference evidence="3 4" key="1">
    <citation type="submission" date="2022-07" db="EMBL/GenBank/DDBJ databases">
        <authorList>
            <person name="Phongsopitanun W."/>
            <person name="Tanasupawat S."/>
        </authorList>
    </citation>
    <scope>NUCLEOTIDE SEQUENCE [LARGE SCALE GENOMIC DNA]</scope>
    <source>
        <strain evidence="3 4">RCU-064</strain>
    </source>
</reference>
<feature type="compositionally biased region" description="Basic and acidic residues" evidence="1">
    <location>
        <begin position="938"/>
        <end position="952"/>
    </location>
</feature>
<organism evidence="3 4">
    <name type="scientific">Streptomyces rugosispiralis</name>
    <dbReference type="NCBI Taxonomy" id="2967341"/>
    <lineage>
        <taxon>Bacteria</taxon>
        <taxon>Bacillati</taxon>
        <taxon>Actinomycetota</taxon>
        <taxon>Actinomycetes</taxon>
        <taxon>Kitasatosporales</taxon>
        <taxon>Streptomycetaceae</taxon>
        <taxon>Streptomyces</taxon>
    </lineage>
</organism>
<keyword evidence="2" id="KW-1133">Transmembrane helix</keyword>
<comment type="caution">
    <text evidence="3">The sequence shown here is derived from an EMBL/GenBank/DDBJ whole genome shotgun (WGS) entry which is preliminary data.</text>
</comment>
<proteinExistence type="predicted"/>